<dbReference type="InterPro" id="IPR036390">
    <property type="entry name" value="WH_DNA-bd_sf"/>
</dbReference>
<organism evidence="4 5">
    <name type="scientific">Curtobacterium luteum</name>
    <dbReference type="NCBI Taxonomy" id="33881"/>
    <lineage>
        <taxon>Bacteria</taxon>
        <taxon>Bacillati</taxon>
        <taxon>Actinomycetota</taxon>
        <taxon>Actinomycetes</taxon>
        <taxon>Micrococcales</taxon>
        <taxon>Microbacteriaceae</taxon>
        <taxon>Curtobacterium</taxon>
    </lineage>
</organism>
<comment type="similarity">
    <text evidence="1">Belongs to the ROK (NagC/XylR) family.</text>
</comment>
<proteinExistence type="inferred from homology"/>
<comment type="caution">
    <text evidence="4">The sequence shown here is derived from an EMBL/GenBank/DDBJ whole genome shotgun (WGS) entry which is preliminary data.</text>
</comment>
<feature type="region of interest" description="Disordered" evidence="2">
    <location>
        <begin position="398"/>
        <end position="446"/>
    </location>
</feature>
<evidence type="ECO:0000256" key="1">
    <source>
        <dbReference type="ARBA" id="ARBA00006479"/>
    </source>
</evidence>
<dbReference type="Gene3D" id="1.10.10.10">
    <property type="entry name" value="Winged helix-like DNA-binding domain superfamily/Winged helix DNA-binding domain"/>
    <property type="match status" value="1"/>
</dbReference>
<dbReference type="SUPFAM" id="SSF53067">
    <property type="entry name" value="Actin-like ATPase domain"/>
    <property type="match status" value="1"/>
</dbReference>
<name>A0A8H9L0C2_9MICO</name>
<dbReference type="SUPFAM" id="SSF46785">
    <property type="entry name" value="Winged helix' DNA-binding domain"/>
    <property type="match status" value="1"/>
</dbReference>
<keyword evidence="4" id="KW-0808">Transferase</keyword>
<evidence type="ECO:0000313" key="4">
    <source>
        <dbReference type="EMBL" id="GGK97511.1"/>
    </source>
</evidence>
<reference evidence="4" key="1">
    <citation type="journal article" date="2014" name="Int. J. Syst. Evol. Microbiol.">
        <title>Complete genome sequence of Corynebacterium casei LMG S-19264T (=DSM 44701T), isolated from a smear-ripened cheese.</title>
        <authorList>
            <consortium name="US DOE Joint Genome Institute (JGI-PGF)"/>
            <person name="Walter F."/>
            <person name="Albersmeier A."/>
            <person name="Kalinowski J."/>
            <person name="Ruckert C."/>
        </authorList>
    </citation>
    <scope>NUCLEOTIDE SEQUENCE</scope>
    <source>
        <strain evidence="4">JCM 1480</strain>
    </source>
</reference>
<dbReference type="PANTHER" id="PTHR18964:SF149">
    <property type="entry name" value="BIFUNCTIONAL UDP-N-ACETYLGLUCOSAMINE 2-EPIMERASE_N-ACETYLMANNOSAMINE KINASE"/>
    <property type="match status" value="1"/>
</dbReference>
<evidence type="ECO:0000259" key="3">
    <source>
        <dbReference type="Pfam" id="PF12802"/>
    </source>
</evidence>
<dbReference type="GO" id="GO:0003700">
    <property type="term" value="F:DNA-binding transcription factor activity"/>
    <property type="evidence" value="ECO:0007669"/>
    <property type="project" value="InterPro"/>
</dbReference>
<dbReference type="Pfam" id="PF00480">
    <property type="entry name" value="ROK"/>
    <property type="match status" value="1"/>
</dbReference>
<dbReference type="Pfam" id="PF12802">
    <property type="entry name" value="MarR_2"/>
    <property type="match status" value="1"/>
</dbReference>
<sequence>MAPRAAPPAGARAPGNAARVLRLVHEEGPISRAELTRRTGLNRSTTLALVGELVDLGLVHEDAPATGVRGAGVGRPSPVVRASADVVAAAAVVEIDAVTVALVGLDGSVRHRRAEPQAAPPTAAEAVATVARLLDELVAHASSTTGPVRVVGIGVAVPGTVRAEDGTVQYAPHLGWHDEPVAEPLADRTGLPVAAANDADLGAWAERLAGSGRGVDDVVYLNGGASGIGGGVITAGRPLIGADGYAGELGHTFVAANGIRCHCGAVGCLETEASREALTSVAGTPPDDLRALAAALAEERPDLESVVDRQVSALVTALRNAIHTVNPEVVVLGGFLGVLLEHVGDRILDDVRAQSMPGTADRLRIVPAALGDDVLTRGAAEVGFRELLRDPAAHTGAARPASARADAAAAAPAAAAQPAAGRTRAPSSPNAPGTDRDAAAEEARTP</sequence>
<dbReference type="InterPro" id="IPR036388">
    <property type="entry name" value="WH-like_DNA-bd_sf"/>
</dbReference>
<dbReference type="RefSeq" id="WP_188889011.1">
    <property type="nucleotide sequence ID" value="NZ_BMOI01000005.1"/>
</dbReference>
<evidence type="ECO:0000256" key="2">
    <source>
        <dbReference type="SAM" id="MobiDB-lite"/>
    </source>
</evidence>
<dbReference type="EMBL" id="BMOI01000005">
    <property type="protein sequence ID" value="GGK97511.1"/>
    <property type="molecule type" value="Genomic_DNA"/>
</dbReference>
<dbReference type="InterPro" id="IPR000600">
    <property type="entry name" value="ROK"/>
</dbReference>
<evidence type="ECO:0000313" key="5">
    <source>
        <dbReference type="Proteomes" id="UP000648535"/>
    </source>
</evidence>
<reference evidence="4" key="2">
    <citation type="submission" date="2020-09" db="EMBL/GenBank/DDBJ databases">
        <authorList>
            <person name="Sun Q."/>
            <person name="Ohkuma M."/>
        </authorList>
    </citation>
    <scope>NUCLEOTIDE SEQUENCE</scope>
    <source>
        <strain evidence="4">JCM 1480</strain>
    </source>
</reference>
<dbReference type="AlphaFoldDB" id="A0A8H9L0C2"/>
<gene>
    <name evidence="4" type="ORF">GCM10009769_14580</name>
</gene>
<feature type="compositionally biased region" description="Low complexity" evidence="2">
    <location>
        <begin position="398"/>
        <end position="426"/>
    </location>
</feature>
<dbReference type="InterPro" id="IPR000835">
    <property type="entry name" value="HTH_MarR-typ"/>
</dbReference>
<dbReference type="Gene3D" id="3.30.420.40">
    <property type="match status" value="2"/>
</dbReference>
<keyword evidence="4" id="KW-0418">Kinase</keyword>
<feature type="domain" description="HTH marR-type" evidence="3">
    <location>
        <begin position="15"/>
        <end position="62"/>
    </location>
</feature>
<dbReference type="PANTHER" id="PTHR18964">
    <property type="entry name" value="ROK (REPRESSOR, ORF, KINASE) FAMILY"/>
    <property type="match status" value="1"/>
</dbReference>
<protein>
    <submittedName>
        <fullName evidence="4">Sugar kinase</fullName>
    </submittedName>
</protein>
<dbReference type="Proteomes" id="UP000648535">
    <property type="component" value="Unassembled WGS sequence"/>
</dbReference>
<accession>A0A8H9L0C2</accession>
<dbReference type="GO" id="GO:0016301">
    <property type="term" value="F:kinase activity"/>
    <property type="evidence" value="ECO:0007669"/>
    <property type="project" value="UniProtKB-KW"/>
</dbReference>
<dbReference type="InterPro" id="IPR043129">
    <property type="entry name" value="ATPase_NBD"/>
</dbReference>
<feature type="compositionally biased region" description="Basic and acidic residues" evidence="2">
    <location>
        <begin position="434"/>
        <end position="446"/>
    </location>
</feature>